<feature type="transmembrane region" description="Helical" evidence="4">
    <location>
        <begin position="304"/>
        <end position="328"/>
    </location>
</feature>
<dbReference type="SUPFAM" id="SSF103473">
    <property type="entry name" value="MFS general substrate transporter"/>
    <property type="match status" value="1"/>
</dbReference>
<feature type="transmembrane region" description="Helical" evidence="4">
    <location>
        <begin position="78"/>
        <end position="97"/>
    </location>
</feature>
<accession>A0ABZ3CT55</accession>
<sequence length="399" mass="41922">MTTSAPSRLPLTVWGLALCQALLVSGNILLIAVSPLVGAQLSGNADWSTLPVATQLLGLTAATLPSGWLTARLGRKRTFLIGNTAGLIGIAICLLALKSAAFPLFTLGTFAIGMSIGAGMLYRFAAIDAASQSQRDRALSLVMAGGVIAAFAGPWLARYTQHAFATPFLGCFVGLAGLYALALLLLSRLELPSPRGAVDGESPRRPGQLLREPQLLAAVVIATLSYAIMNLAMTATPLAMTHAGHGFGDVTNVIQWHILAMFAPSFVTGDLTRRFGYRPMIAAGSLALLASLLCALLPTTFWAFAVGLFLLGLGWNFTFLPASAWLTTTYRTGEAPRVQAINDCAVFSLTTLSALLAGPLNAWLGWQTLNLLLLPLVVVLMAVGLGVPRLQRPLIASGD</sequence>
<proteinExistence type="predicted"/>
<keyword evidence="7" id="KW-1185">Reference proteome</keyword>
<evidence type="ECO:0000256" key="1">
    <source>
        <dbReference type="ARBA" id="ARBA00022692"/>
    </source>
</evidence>
<keyword evidence="2 4" id="KW-1133">Transmembrane helix</keyword>
<dbReference type="PANTHER" id="PTHR23534">
    <property type="entry name" value="MFS PERMEASE"/>
    <property type="match status" value="1"/>
</dbReference>
<dbReference type="InterPro" id="IPR020846">
    <property type="entry name" value="MFS_dom"/>
</dbReference>
<feature type="transmembrane region" description="Helical" evidence="4">
    <location>
        <begin position="215"/>
        <end position="233"/>
    </location>
</feature>
<evidence type="ECO:0000259" key="5">
    <source>
        <dbReference type="PROSITE" id="PS50850"/>
    </source>
</evidence>
<dbReference type="PROSITE" id="PS50850">
    <property type="entry name" value="MFS"/>
    <property type="match status" value="1"/>
</dbReference>
<protein>
    <submittedName>
        <fullName evidence="6">MFS transporter</fullName>
    </submittedName>
</protein>
<feature type="transmembrane region" description="Helical" evidence="4">
    <location>
        <begin position="364"/>
        <end position="387"/>
    </location>
</feature>
<dbReference type="PANTHER" id="PTHR23534:SF1">
    <property type="entry name" value="MAJOR FACILITATOR SUPERFAMILY PROTEIN"/>
    <property type="match status" value="1"/>
</dbReference>
<dbReference type="Gene3D" id="1.20.1250.20">
    <property type="entry name" value="MFS general substrate transporter like domains"/>
    <property type="match status" value="1"/>
</dbReference>
<evidence type="ECO:0000313" key="7">
    <source>
        <dbReference type="Proteomes" id="UP001453229"/>
    </source>
</evidence>
<name>A0ABZ3CT55_9GAMM</name>
<feature type="transmembrane region" description="Helical" evidence="4">
    <location>
        <begin position="103"/>
        <end position="126"/>
    </location>
</feature>
<keyword evidence="1 4" id="KW-0812">Transmembrane</keyword>
<feature type="transmembrane region" description="Helical" evidence="4">
    <location>
        <begin position="340"/>
        <end position="358"/>
    </location>
</feature>
<feature type="transmembrane region" description="Helical" evidence="4">
    <location>
        <begin position="253"/>
        <end position="272"/>
    </location>
</feature>
<organism evidence="6 7">
    <name type="scientific">Salinicola lusitanus</name>
    <dbReference type="NCBI Taxonomy" id="1949085"/>
    <lineage>
        <taxon>Bacteria</taxon>
        <taxon>Pseudomonadati</taxon>
        <taxon>Pseudomonadota</taxon>
        <taxon>Gammaproteobacteria</taxon>
        <taxon>Oceanospirillales</taxon>
        <taxon>Halomonadaceae</taxon>
        <taxon>Salinicola</taxon>
    </lineage>
</organism>
<feature type="domain" description="Major facilitator superfamily (MFS) profile" evidence="5">
    <location>
        <begin position="211"/>
        <end position="399"/>
    </location>
</feature>
<feature type="transmembrane region" description="Helical" evidence="4">
    <location>
        <begin position="138"/>
        <end position="157"/>
    </location>
</feature>
<evidence type="ECO:0000256" key="2">
    <source>
        <dbReference type="ARBA" id="ARBA00022989"/>
    </source>
</evidence>
<dbReference type="Pfam" id="PF07690">
    <property type="entry name" value="MFS_1"/>
    <property type="match status" value="2"/>
</dbReference>
<keyword evidence="3 4" id="KW-0472">Membrane</keyword>
<feature type="transmembrane region" description="Helical" evidence="4">
    <location>
        <begin position="279"/>
        <end position="298"/>
    </location>
</feature>
<evidence type="ECO:0000313" key="6">
    <source>
        <dbReference type="EMBL" id="XAD54305.1"/>
    </source>
</evidence>
<dbReference type="InterPro" id="IPR011701">
    <property type="entry name" value="MFS"/>
</dbReference>
<dbReference type="Proteomes" id="UP001453229">
    <property type="component" value="Chromosome"/>
</dbReference>
<evidence type="ECO:0000256" key="3">
    <source>
        <dbReference type="ARBA" id="ARBA00023136"/>
    </source>
</evidence>
<feature type="transmembrane region" description="Helical" evidence="4">
    <location>
        <begin position="52"/>
        <end position="71"/>
    </location>
</feature>
<feature type="transmembrane region" description="Helical" evidence="4">
    <location>
        <begin position="163"/>
        <end position="186"/>
    </location>
</feature>
<gene>
    <name evidence="6" type="ORF">AAGT95_21200</name>
</gene>
<feature type="transmembrane region" description="Helical" evidence="4">
    <location>
        <begin position="12"/>
        <end position="32"/>
    </location>
</feature>
<dbReference type="InterPro" id="IPR036259">
    <property type="entry name" value="MFS_trans_sf"/>
</dbReference>
<reference evidence="6 7" key="1">
    <citation type="submission" date="2024-04" db="EMBL/GenBank/DDBJ databases">
        <title>Salinicola lusitanus LLJ914,a marine bacterium isolated from the Okinawa Trough.</title>
        <authorList>
            <person name="Li J."/>
        </authorList>
    </citation>
    <scope>NUCLEOTIDE SEQUENCE [LARGE SCALE GENOMIC DNA]</scope>
    <source>
        <strain evidence="6 7">LLJ914</strain>
    </source>
</reference>
<dbReference type="RefSeq" id="WP_342595043.1">
    <property type="nucleotide sequence ID" value="NZ_CP151919.1"/>
</dbReference>
<dbReference type="EMBL" id="CP151919">
    <property type="protein sequence ID" value="XAD54305.1"/>
    <property type="molecule type" value="Genomic_DNA"/>
</dbReference>
<evidence type="ECO:0000256" key="4">
    <source>
        <dbReference type="SAM" id="Phobius"/>
    </source>
</evidence>